<dbReference type="KEGG" id="aber:BSR55_08220"/>
<feature type="signal peptide" evidence="2">
    <location>
        <begin position="1"/>
        <end position="21"/>
    </location>
</feature>
<dbReference type="eggNOG" id="ENOG503035A">
    <property type="taxonomic scope" value="Bacteria"/>
</dbReference>
<sequence length="126" mass="13873">MKTLIKFVFIGLCGVASSSFASQHHEQNMKIDHFGTGNDGDNSSGLLLKQPMKLVPASKQQRTKEPRIEHYGTGNDGDNTSGLLLVDHEKVYALSNTYTPQPDQRRIEHYGTGNDGDNTTGLLLQE</sequence>
<evidence type="ECO:0000256" key="2">
    <source>
        <dbReference type="SAM" id="SignalP"/>
    </source>
</evidence>
<feature type="compositionally biased region" description="Low complexity" evidence="1">
    <location>
        <begin position="111"/>
        <end position="126"/>
    </location>
</feature>
<feature type="region of interest" description="Disordered" evidence="1">
    <location>
        <begin position="32"/>
        <end position="80"/>
    </location>
</feature>
<accession>A0A0A8TVC6</accession>
<name>A0A0A8TVC6_ACIBZ</name>
<feature type="chain" id="PRO_5044288150" evidence="2">
    <location>
        <begin position="22"/>
        <end position="126"/>
    </location>
</feature>
<proteinExistence type="predicted"/>
<keyword evidence="2" id="KW-0732">Signal</keyword>
<dbReference type="Proteomes" id="UP000644140">
    <property type="component" value="Chromosome"/>
</dbReference>
<gene>
    <name evidence="3" type="ORF">I9054_013470</name>
</gene>
<dbReference type="STRING" id="106648.GCA_000753985_03499"/>
<reference evidence="3" key="1">
    <citation type="submission" date="2022-02" db="EMBL/GenBank/DDBJ databases">
        <title>Characterization of Tn125 harboring carbapenem-resistant Acinetobacter bereziniae clinical isolates.</title>
        <authorList>
            <person name="Wong N.-K."/>
            <person name="Pan Q."/>
        </authorList>
    </citation>
    <scope>NUCLEOTIDE SEQUENCE</scope>
    <source>
        <strain evidence="3">GD03393</strain>
    </source>
</reference>
<dbReference type="EMBL" id="CP092085">
    <property type="protein sequence ID" value="UUN96383.1"/>
    <property type="molecule type" value="Genomic_DNA"/>
</dbReference>
<evidence type="ECO:0000313" key="4">
    <source>
        <dbReference type="Proteomes" id="UP000644140"/>
    </source>
</evidence>
<protein>
    <submittedName>
        <fullName evidence="3">Uncharacterized protein</fullName>
    </submittedName>
</protein>
<dbReference type="GeneID" id="69462121"/>
<organism evidence="3 4">
    <name type="scientific">Acinetobacter bereziniae</name>
    <name type="common">Acinetobacter genomosp. 10</name>
    <dbReference type="NCBI Taxonomy" id="106648"/>
    <lineage>
        <taxon>Bacteria</taxon>
        <taxon>Pseudomonadati</taxon>
        <taxon>Pseudomonadota</taxon>
        <taxon>Gammaproteobacteria</taxon>
        <taxon>Moraxellales</taxon>
        <taxon>Moraxellaceae</taxon>
        <taxon>Acinetobacter</taxon>
    </lineage>
</organism>
<dbReference type="AlphaFoldDB" id="A0A0A8TVC6"/>
<feature type="region of interest" description="Disordered" evidence="1">
    <location>
        <begin position="97"/>
        <end position="126"/>
    </location>
</feature>
<dbReference type="RefSeq" id="WP_005029715.1">
    <property type="nucleotide sequence ID" value="NZ_BBLJ01000007.1"/>
</dbReference>
<evidence type="ECO:0000256" key="1">
    <source>
        <dbReference type="SAM" id="MobiDB-lite"/>
    </source>
</evidence>
<evidence type="ECO:0000313" key="3">
    <source>
        <dbReference type="EMBL" id="UUN96383.1"/>
    </source>
</evidence>